<comment type="caution">
    <text evidence="6">The sequence shown here is derived from an EMBL/GenBank/DDBJ whole genome shotgun (WGS) entry which is preliminary data.</text>
</comment>
<proteinExistence type="inferred from homology"/>
<gene>
    <name evidence="6" type="ORF">GCM10023205_82070</name>
</gene>
<dbReference type="SUPFAM" id="SSF53822">
    <property type="entry name" value="Periplasmic binding protein-like I"/>
    <property type="match status" value="1"/>
</dbReference>
<feature type="signal peptide" evidence="4">
    <location>
        <begin position="1"/>
        <end position="20"/>
    </location>
</feature>
<dbReference type="InterPro" id="IPR028081">
    <property type="entry name" value="Leu-bd"/>
</dbReference>
<evidence type="ECO:0000256" key="3">
    <source>
        <dbReference type="SAM" id="MobiDB-lite"/>
    </source>
</evidence>
<evidence type="ECO:0000259" key="5">
    <source>
        <dbReference type="Pfam" id="PF13458"/>
    </source>
</evidence>
<dbReference type="PANTHER" id="PTHR47235">
    <property type="entry name" value="BLR6548 PROTEIN"/>
    <property type="match status" value="1"/>
</dbReference>
<accession>A0ABP9IFH8</accession>
<protein>
    <recommendedName>
        <fullName evidence="5">Leucine-binding protein domain-containing protein</fullName>
    </recommendedName>
</protein>
<keyword evidence="2 4" id="KW-0732">Signal</keyword>
<name>A0ABP9IFH8_9ACTN</name>
<dbReference type="Gene3D" id="3.40.50.2300">
    <property type="match status" value="2"/>
</dbReference>
<feature type="chain" id="PRO_5046930150" description="Leucine-binding protein domain-containing protein" evidence="4">
    <location>
        <begin position="21"/>
        <end position="429"/>
    </location>
</feature>
<feature type="region of interest" description="Disordered" evidence="3">
    <location>
        <begin position="28"/>
        <end position="47"/>
    </location>
</feature>
<comment type="similarity">
    <text evidence="1">Belongs to the leucine-binding protein family.</text>
</comment>
<evidence type="ECO:0000313" key="7">
    <source>
        <dbReference type="Proteomes" id="UP001500466"/>
    </source>
</evidence>
<keyword evidence="7" id="KW-1185">Reference proteome</keyword>
<dbReference type="RefSeq" id="WP_345680994.1">
    <property type="nucleotide sequence ID" value="NZ_BAABHS010000061.1"/>
</dbReference>
<evidence type="ECO:0000256" key="2">
    <source>
        <dbReference type="ARBA" id="ARBA00022729"/>
    </source>
</evidence>
<dbReference type="InterPro" id="IPR028082">
    <property type="entry name" value="Peripla_BP_I"/>
</dbReference>
<sequence>MRFRNLRLAAAVAALAFALAGCVATPPPGSQTATQKSQGAPPAPKIAPGVTDTEIKIGVLYPDAGAIAAFVQGGGGLGNYEAAYRAIIDRVNARGGINGRRIVPVFLSNNPVGAAPSQEGCVRLTEDEKVFAAVGFFVFDQPMCYLETHQTAVVGGPLTAKLYARARAPWFSTSHGGDEAAAAIEAFAARGLLAGRNVAVVSSALDLPTRDDTVLPALEKAGVHPVATAVMEPASFDTAAIDAQAGIVAEKLRSSGADIVIPVGSAVGVLTNAIAKTGWRPRMLFLDWSIGAFTAANADELGILNGAVVAGNNVNWDEATYRDCNETVTEAFATPSATGGSDGGSSAPAPTAVLGACGDLSLFTAIARKAGRTLDYASFQAAGFALGSFTVPGATAPTTYGPDKPAGTVIPPQLWSMDPASQGITPYIG</sequence>
<dbReference type="EMBL" id="BAABHS010000061">
    <property type="protein sequence ID" value="GAA4996438.1"/>
    <property type="molecule type" value="Genomic_DNA"/>
</dbReference>
<evidence type="ECO:0000256" key="4">
    <source>
        <dbReference type="SAM" id="SignalP"/>
    </source>
</evidence>
<dbReference type="Pfam" id="PF13458">
    <property type="entry name" value="Peripla_BP_6"/>
    <property type="match status" value="1"/>
</dbReference>
<feature type="domain" description="Leucine-binding protein" evidence="5">
    <location>
        <begin position="54"/>
        <end position="392"/>
    </location>
</feature>
<dbReference type="Proteomes" id="UP001500466">
    <property type="component" value="Unassembled WGS sequence"/>
</dbReference>
<dbReference type="PANTHER" id="PTHR47235:SF1">
    <property type="entry name" value="BLR6548 PROTEIN"/>
    <property type="match status" value="1"/>
</dbReference>
<organism evidence="6 7">
    <name type="scientific">Yinghuangia aomiensis</name>
    <dbReference type="NCBI Taxonomy" id="676205"/>
    <lineage>
        <taxon>Bacteria</taxon>
        <taxon>Bacillati</taxon>
        <taxon>Actinomycetota</taxon>
        <taxon>Actinomycetes</taxon>
        <taxon>Kitasatosporales</taxon>
        <taxon>Streptomycetaceae</taxon>
        <taxon>Yinghuangia</taxon>
    </lineage>
</organism>
<evidence type="ECO:0000256" key="1">
    <source>
        <dbReference type="ARBA" id="ARBA00010062"/>
    </source>
</evidence>
<reference evidence="7" key="1">
    <citation type="journal article" date="2019" name="Int. J. Syst. Evol. Microbiol.">
        <title>The Global Catalogue of Microorganisms (GCM) 10K type strain sequencing project: providing services to taxonomists for standard genome sequencing and annotation.</title>
        <authorList>
            <consortium name="The Broad Institute Genomics Platform"/>
            <consortium name="The Broad Institute Genome Sequencing Center for Infectious Disease"/>
            <person name="Wu L."/>
            <person name="Ma J."/>
        </authorList>
    </citation>
    <scope>NUCLEOTIDE SEQUENCE [LARGE SCALE GENOMIC DNA]</scope>
    <source>
        <strain evidence="7">JCM 17986</strain>
    </source>
</reference>
<evidence type="ECO:0000313" key="6">
    <source>
        <dbReference type="EMBL" id="GAA4996438.1"/>
    </source>
</evidence>
<dbReference type="PROSITE" id="PS51257">
    <property type="entry name" value="PROKAR_LIPOPROTEIN"/>
    <property type="match status" value="1"/>
</dbReference>